<sequence length="587" mass="66462">MAKATKAAEDFTYLEEMPRPRLKKLIVKNFRCIGKKGVEIDLDDIVVLVGANNAGKSSILKAYEVAMSDGSKKGELTLEDFPNNEINPDQLPEIELHTVVYDARVGQKWLTEAEGGYLVREKWTWPNTGKAVRRGWNVEINNWDETSFPFGPANIANSRRPEPHKVDAFSDPEEQAKEIKKLLMAAITERVKSIQSSEEKNEYHALLDQALELQKKIIDETRDQIDVANESLTGLINQVFPNYVVNFDAQPDNTLDLGMFKWHSQLKMGPEGGFQSTIDKQGSGARRTLLWTALKFIAETNRKAKEANALQRPYLLLIDEPEICLHPSAIREACKVLYDLPLSGNWQVMVTTHSPVFIDFSRDNTTIVKVERSFDGDIEGTTVFRPEKVNFDMDDRQNLKLLNICDPYVAEFFFGGRVIIVEGDTEYTAFNYIRREKPEKYNNIHIIRARGKATIVSLVKILNHFGTAYSVLHDSDRPRTKDGNRANPAWTNNQRILDSLNARPEGLAVRLLASIPNFEGAYFGEEIAGDKPYNALATLTTDSDKFRVVEQLLDSLVDHGLPHPDSCLEWTQVEQLSDYINNLTNSN</sequence>
<dbReference type="Pfam" id="PF13175">
    <property type="entry name" value="AAA_15"/>
    <property type="match status" value="2"/>
</dbReference>
<feature type="domain" description="OLD protein-like TOPRIM" evidence="3">
    <location>
        <begin position="413"/>
        <end position="476"/>
    </location>
</feature>
<dbReference type="PANTHER" id="PTHR43581:SF3">
    <property type="entry name" value="AAA+ ATPASE DOMAIN-CONTAINING PROTEIN"/>
    <property type="match status" value="1"/>
</dbReference>
<dbReference type="InterPro" id="IPR034139">
    <property type="entry name" value="TOPRIM_OLD"/>
</dbReference>
<proteinExistence type="predicted"/>
<feature type="domain" description="Endonuclease GajA/Old nuclease/RecF-like AAA" evidence="2">
    <location>
        <begin position="22"/>
        <end position="89"/>
    </location>
</feature>
<dbReference type="InterPro" id="IPR041685">
    <property type="entry name" value="AAA_GajA/Old/RecF-like"/>
</dbReference>
<dbReference type="EMBL" id="CP117880">
    <property type="protein sequence ID" value="WDF69197.1"/>
    <property type="molecule type" value="Genomic_DNA"/>
</dbReference>
<evidence type="ECO:0000313" key="4">
    <source>
        <dbReference type="EMBL" id="WDF69197.1"/>
    </source>
</evidence>
<reference evidence="4 5" key="1">
    <citation type="submission" date="2023-02" db="EMBL/GenBank/DDBJ databases">
        <title>Genome sequence of Sphingobacterium sp. KACC 22765.</title>
        <authorList>
            <person name="Kim S."/>
            <person name="Heo J."/>
            <person name="Kwon S.-W."/>
        </authorList>
    </citation>
    <scope>NUCLEOTIDE SEQUENCE [LARGE SCALE GENOMIC DNA]</scope>
    <source>
        <strain evidence="4 5">KACC 22765</strain>
    </source>
</reference>
<evidence type="ECO:0000256" key="1">
    <source>
        <dbReference type="SAM" id="Coils"/>
    </source>
</evidence>
<dbReference type="SUPFAM" id="SSF52540">
    <property type="entry name" value="P-loop containing nucleoside triphosphate hydrolases"/>
    <property type="match status" value="1"/>
</dbReference>
<organism evidence="4 5">
    <name type="scientific">Sphingobacterium oryzagri</name>
    <dbReference type="NCBI Taxonomy" id="3025669"/>
    <lineage>
        <taxon>Bacteria</taxon>
        <taxon>Pseudomonadati</taxon>
        <taxon>Bacteroidota</taxon>
        <taxon>Sphingobacteriia</taxon>
        <taxon>Sphingobacteriales</taxon>
        <taxon>Sphingobacteriaceae</taxon>
        <taxon>Sphingobacterium</taxon>
    </lineage>
</organism>
<accession>A0ABY7WI09</accession>
<name>A0ABY7WI09_9SPHI</name>
<dbReference type="Pfam" id="PF20469">
    <property type="entry name" value="OLD-like_TOPRIM"/>
    <property type="match status" value="1"/>
</dbReference>
<dbReference type="CDD" id="cd01026">
    <property type="entry name" value="TOPRIM_OLD"/>
    <property type="match status" value="1"/>
</dbReference>
<dbReference type="InterPro" id="IPR027417">
    <property type="entry name" value="P-loop_NTPase"/>
</dbReference>
<gene>
    <name evidence="4" type="ORF">PQ465_02160</name>
</gene>
<dbReference type="PANTHER" id="PTHR43581">
    <property type="entry name" value="ATP/GTP PHOSPHATASE"/>
    <property type="match status" value="1"/>
</dbReference>
<keyword evidence="5" id="KW-1185">Reference proteome</keyword>
<feature type="domain" description="Endonuclease GajA/Old nuclease/RecF-like AAA" evidence="2">
    <location>
        <begin position="174"/>
        <end position="358"/>
    </location>
</feature>
<evidence type="ECO:0000313" key="5">
    <source>
        <dbReference type="Proteomes" id="UP001221558"/>
    </source>
</evidence>
<dbReference type="Proteomes" id="UP001221558">
    <property type="component" value="Chromosome"/>
</dbReference>
<protein>
    <submittedName>
        <fullName evidence="4">AAA family ATPase</fullName>
    </submittedName>
</protein>
<dbReference type="RefSeq" id="WP_274267924.1">
    <property type="nucleotide sequence ID" value="NZ_CP117880.1"/>
</dbReference>
<evidence type="ECO:0000259" key="3">
    <source>
        <dbReference type="Pfam" id="PF20469"/>
    </source>
</evidence>
<dbReference type="InterPro" id="IPR051396">
    <property type="entry name" value="Bact_Antivir_Def_Nuclease"/>
</dbReference>
<dbReference type="Gene3D" id="3.40.50.300">
    <property type="entry name" value="P-loop containing nucleotide triphosphate hydrolases"/>
    <property type="match status" value="1"/>
</dbReference>
<evidence type="ECO:0000259" key="2">
    <source>
        <dbReference type="Pfam" id="PF13175"/>
    </source>
</evidence>
<feature type="coiled-coil region" evidence="1">
    <location>
        <begin position="196"/>
        <end position="238"/>
    </location>
</feature>
<keyword evidence="1" id="KW-0175">Coiled coil</keyword>